<dbReference type="SMART" id="SM00220">
    <property type="entry name" value="S_TKc"/>
    <property type="match status" value="1"/>
</dbReference>
<evidence type="ECO:0000256" key="2">
    <source>
        <dbReference type="ARBA" id="ARBA00022679"/>
    </source>
</evidence>
<reference evidence="8 9" key="1">
    <citation type="journal article" date="2010" name="Cell">
        <title>The genome of Naegleria gruberi illuminates early eukaryotic versatility.</title>
        <authorList>
            <person name="Fritz-Laylin L.K."/>
            <person name="Prochnik S.E."/>
            <person name="Ginger M.L."/>
            <person name="Dacks J.B."/>
            <person name="Carpenter M.L."/>
            <person name="Field M.C."/>
            <person name="Kuo A."/>
            <person name="Paredez A."/>
            <person name="Chapman J."/>
            <person name="Pham J."/>
            <person name="Shu S."/>
            <person name="Neupane R."/>
            <person name="Cipriano M."/>
            <person name="Mancuso J."/>
            <person name="Tu H."/>
            <person name="Salamov A."/>
            <person name="Lindquist E."/>
            <person name="Shapiro H."/>
            <person name="Lucas S."/>
            <person name="Grigoriev I.V."/>
            <person name="Cande W.Z."/>
            <person name="Fulton C."/>
            <person name="Rokhsar D.S."/>
            <person name="Dawson S.C."/>
        </authorList>
    </citation>
    <scope>NUCLEOTIDE SEQUENCE [LARGE SCALE GENOMIC DNA]</scope>
    <source>
        <strain evidence="8 9">NEG-M</strain>
    </source>
</reference>
<dbReference type="OrthoDB" id="341578at2759"/>
<evidence type="ECO:0000313" key="8">
    <source>
        <dbReference type="EMBL" id="EFC48149.1"/>
    </source>
</evidence>
<dbReference type="Gene3D" id="1.10.510.10">
    <property type="entry name" value="Transferase(Phosphotransferase) domain 1"/>
    <property type="match status" value="1"/>
</dbReference>
<dbReference type="PROSITE" id="PS50011">
    <property type="entry name" value="PROTEIN_KINASE_DOM"/>
    <property type="match status" value="1"/>
</dbReference>
<keyword evidence="9" id="KW-1185">Reference proteome</keyword>
<dbReference type="EMBL" id="GG738852">
    <property type="protein sequence ID" value="EFC48149.1"/>
    <property type="molecule type" value="Genomic_DNA"/>
</dbReference>
<dbReference type="KEGG" id="ngr:NAEGRDRAFT_31119"/>
<proteinExistence type="predicted"/>
<evidence type="ECO:0000313" key="9">
    <source>
        <dbReference type="Proteomes" id="UP000006671"/>
    </source>
</evidence>
<dbReference type="SUPFAM" id="SSF56112">
    <property type="entry name" value="Protein kinase-like (PK-like)"/>
    <property type="match status" value="1"/>
</dbReference>
<dbReference type="GO" id="GO:0005524">
    <property type="term" value="F:ATP binding"/>
    <property type="evidence" value="ECO:0007669"/>
    <property type="project" value="UniProtKB-KW"/>
</dbReference>
<dbReference type="Pfam" id="PF00069">
    <property type="entry name" value="Pkinase"/>
    <property type="match status" value="1"/>
</dbReference>
<name>D2V4R8_NAEGR</name>
<sequence length="290" mass="32714">MSFAPLHNNSAGSNTSTSSDPISQRYKNMSKIGQGGFGSVFRATDSRNNHEKALKVMKFTSFEDLNSIMKEGAQLMNINHPYILKVNEFFVDNDQLLCIDMDYYEKGDLTNLIKCEGYCSEIIVRKILDQSCQALDYIHSSMSLIHRDIKPNNIFIKSIDENDVHIIVADFGLARQNQGSVNVSYCGTPLFMSPEMSVGGKYNSTTDIYSLGVTIYQIMSKDTDTSISQLYMMKETETVKEFLKEKLTNAGKYSQDLIDLTISMLAKDYQSRPSAKAILDHLEKQTPHNQ</sequence>
<dbReference type="GO" id="GO:0004674">
    <property type="term" value="F:protein serine/threonine kinase activity"/>
    <property type="evidence" value="ECO:0007669"/>
    <property type="project" value="UniProtKB-EC"/>
</dbReference>
<keyword evidence="5" id="KW-0067">ATP-binding</keyword>
<dbReference type="InterPro" id="IPR011009">
    <property type="entry name" value="Kinase-like_dom_sf"/>
</dbReference>
<dbReference type="InterPro" id="IPR050660">
    <property type="entry name" value="NEK_Ser/Thr_kinase"/>
</dbReference>
<dbReference type="AlphaFoldDB" id="D2V4R8"/>
<keyword evidence="4" id="KW-0418">Kinase</keyword>
<gene>
    <name evidence="8" type="ORF">NAEGRDRAFT_31119</name>
</gene>
<dbReference type="InterPro" id="IPR000719">
    <property type="entry name" value="Prot_kinase_dom"/>
</dbReference>
<dbReference type="EC" id="2.7.11.1" evidence="1"/>
<dbReference type="PROSITE" id="PS00108">
    <property type="entry name" value="PROTEIN_KINASE_ST"/>
    <property type="match status" value="1"/>
</dbReference>
<dbReference type="STRING" id="5762.D2V4R8"/>
<dbReference type="PANTHER" id="PTHR43671:SF13">
    <property type="entry name" value="SERINE_THREONINE-PROTEIN KINASE NEK2"/>
    <property type="match status" value="1"/>
</dbReference>
<evidence type="ECO:0000256" key="4">
    <source>
        <dbReference type="ARBA" id="ARBA00022777"/>
    </source>
</evidence>
<evidence type="ECO:0000256" key="5">
    <source>
        <dbReference type="ARBA" id="ARBA00022840"/>
    </source>
</evidence>
<dbReference type="InParanoid" id="D2V4R8"/>
<dbReference type="RefSeq" id="XP_002680893.1">
    <property type="nucleotide sequence ID" value="XM_002680847.1"/>
</dbReference>
<dbReference type="GeneID" id="8860526"/>
<evidence type="ECO:0000256" key="6">
    <source>
        <dbReference type="SAM" id="MobiDB-lite"/>
    </source>
</evidence>
<dbReference type="InterPro" id="IPR008271">
    <property type="entry name" value="Ser/Thr_kinase_AS"/>
</dbReference>
<evidence type="ECO:0000256" key="3">
    <source>
        <dbReference type="ARBA" id="ARBA00022741"/>
    </source>
</evidence>
<dbReference type="OMA" id="GRTIAYC"/>
<evidence type="ECO:0000259" key="7">
    <source>
        <dbReference type="PROSITE" id="PS50011"/>
    </source>
</evidence>
<organism evidence="9">
    <name type="scientific">Naegleria gruberi</name>
    <name type="common">Amoeba</name>
    <dbReference type="NCBI Taxonomy" id="5762"/>
    <lineage>
        <taxon>Eukaryota</taxon>
        <taxon>Discoba</taxon>
        <taxon>Heterolobosea</taxon>
        <taxon>Tetramitia</taxon>
        <taxon>Eutetramitia</taxon>
        <taxon>Vahlkampfiidae</taxon>
        <taxon>Naegleria</taxon>
    </lineage>
</organism>
<feature type="region of interest" description="Disordered" evidence="6">
    <location>
        <begin position="1"/>
        <end position="23"/>
    </location>
</feature>
<feature type="compositionally biased region" description="Low complexity" evidence="6">
    <location>
        <begin position="8"/>
        <end position="19"/>
    </location>
</feature>
<keyword evidence="2" id="KW-0808">Transferase</keyword>
<dbReference type="PIRSF" id="PIRSF000654">
    <property type="entry name" value="Integrin-linked_kinase"/>
    <property type="match status" value="1"/>
</dbReference>
<accession>D2V4R8</accession>
<dbReference type="CDD" id="cd14014">
    <property type="entry name" value="STKc_PknB_like"/>
    <property type="match status" value="1"/>
</dbReference>
<dbReference type="eggNOG" id="KOG0201">
    <property type="taxonomic scope" value="Eukaryota"/>
</dbReference>
<dbReference type="PANTHER" id="PTHR43671">
    <property type="entry name" value="SERINE/THREONINE-PROTEIN KINASE NEK"/>
    <property type="match status" value="1"/>
</dbReference>
<dbReference type="Proteomes" id="UP000006671">
    <property type="component" value="Unassembled WGS sequence"/>
</dbReference>
<keyword evidence="3" id="KW-0547">Nucleotide-binding</keyword>
<feature type="domain" description="Protein kinase" evidence="7">
    <location>
        <begin position="26"/>
        <end position="284"/>
    </location>
</feature>
<dbReference type="VEuPathDB" id="AmoebaDB:NAEGRDRAFT_31119"/>
<protein>
    <recommendedName>
        <fullName evidence="1">non-specific serine/threonine protein kinase</fullName>
        <ecNumber evidence="1">2.7.11.1</ecNumber>
    </recommendedName>
</protein>
<evidence type="ECO:0000256" key="1">
    <source>
        <dbReference type="ARBA" id="ARBA00012513"/>
    </source>
</evidence>